<feature type="non-terminal residue" evidence="1">
    <location>
        <position position="1"/>
    </location>
</feature>
<dbReference type="Proteomes" id="UP000044602">
    <property type="component" value="Unassembled WGS sequence"/>
</dbReference>
<accession>A0A0G4MPW8</accession>
<protein>
    <submittedName>
        <fullName evidence="1">Uncharacterized protein</fullName>
    </submittedName>
</protein>
<keyword evidence="2" id="KW-1185">Reference proteome</keyword>
<sequence>REHRRGLAAVEGHVPRQHGHVLHLVRCSLLENVLDSRGLELRLGPALARSRSRSCCAADLDRCQRL</sequence>
<dbReference type="EMBL" id="CVQH01024023">
    <property type="protein sequence ID" value="CRK36298.1"/>
    <property type="molecule type" value="Genomic_DNA"/>
</dbReference>
<reference evidence="1 2" key="1">
    <citation type="submission" date="2015-05" db="EMBL/GenBank/DDBJ databases">
        <authorList>
            <person name="Wang D.B."/>
            <person name="Wang M."/>
        </authorList>
    </citation>
    <scope>NUCLEOTIDE SEQUENCE [LARGE SCALE GENOMIC DNA]</scope>
    <source>
        <strain evidence="1">VL1</strain>
    </source>
</reference>
<name>A0A0G4MPW8_VERLO</name>
<gene>
    <name evidence="1" type="ORF">BN1708_019965</name>
</gene>
<organism evidence="1 2">
    <name type="scientific">Verticillium longisporum</name>
    <name type="common">Verticillium dahliae var. longisporum</name>
    <dbReference type="NCBI Taxonomy" id="100787"/>
    <lineage>
        <taxon>Eukaryota</taxon>
        <taxon>Fungi</taxon>
        <taxon>Dikarya</taxon>
        <taxon>Ascomycota</taxon>
        <taxon>Pezizomycotina</taxon>
        <taxon>Sordariomycetes</taxon>
        <taxon>Hypocreomycetidae</taxon>
        <taxon>Glomerellales</taxon>
        <taxon>Plectosphaerellaceae</taxon>
        <taxon>Verticillium</taxon>
    </lineage>
</organism>
<evidence type="ECO:0000313" key="2">
    <source>
        <dbReference type="Proteomes" id="UP000044602"/>
    </source>
</evidence>
<evidence type="ECO:0000313" key="1">
    <source>
        <dbReference type="EMBL" id="CRK36298.1"/>
    </source>
</evidence>
<dbReference type="AlphaFoldDB" id="A0A0G4MPW8"/>
<proteinExistence type="predicted"/>